<organism evidence="1 2">
    <name type="scientific">Porphyra umbilicalis</name>
    <name type="common">Purple laver</name>
    <name type="synonym">Red alga</name>
    <dbReference type="NCBI Taxonomy" id="2786"/>
    <lineage>
        <taxon>Eukaryota</taxon>
        <taxon>Rhodophyta</taxon>
        <taxon>Bangiophyceae</taxon>
        <taxon>Bangiales</taxon>
        <taxon>Bangiaceae</taxon>
        <taxon>Porphyra</taxon>
    </lineage>
</organism>
<dbReference type="Proteomes" id="UP000218209">
    <property type="component" value="Unassembled WGS sequence"/>
</dbReference>
<gene>
    <name evidence="1" type="ORF">BU14_1749s0001</name>
</gene>
<evidence type="ECO:0008006" key="3">
    <source>
        <dbReference type="Google" id="ProtNLM"/>
    </source>
</evidence>
<dbReference type="AlphaFoldDB" id="A0A1X6NKP3"/>
<dbReference type="SUPFAM" id="SSF52833">
    <property type="entry name" value="Thioredoxin-like"/>
    <property type="match status" value="1"/>
</dbReference>
<protein>
    <recommendedName>
        <fullName evidence="3">Thioredoxin domain-containing protein</fullName>
    </recommendedName>
</protein>
<dbReference type="InterPro" id="IPR036249">
    <property type="entry name" value="Thioredoxin-like_sf"/>
</dbReference>
<keyword evidence="2" id="KW-1185">Reference proteome</keyword>
<evidence type="ECO:0000313" key="2">
    <source>
        <dbReference type="Proteomes" id="UP000218209"/>
    </source>
</evidence>
<dbReference type="OrthoDB" id="38304at2759"/>
<dbReference type="Gene3D" id="3.40.30.10">
    <property type="entry name" value="Glutaredoxin"/>
    <property type="match status" value="1"/>
</dbReference>
<name>A0A1X6NKP3_PORUM</name>
<sequence>MTAFAAPPGALPRQAALPITAGGRRPLPAARPCSTRRAASLSAVVASPRPAPLVAAPLLAGCSASASAVTALHSARELVAALSTDLTAPGASEAVSVVKFHAPYCRSCAGVKVKYERMAAAYAAVAEEGKDGDMSSPPGEDTDSAPPTVFPAVVSCYEMDFSEHGELCTRLGVDRLPFFMVIRGGRRLYSQAVAWNRFSDVRTAVDAAVYAEAPAADGEAADAAVVAGGLISTALSADVS</sequence>
<proteinExistence type="predicted"/>
<accession>A0A1X6NKP3</accession>
<reference evidence="1 2" key="1">
    <citation type="submission" date="2017-03" db="EMBL/GenBank/DDBJ databases">
        <title>WGS assembly of Porphyra umbilicalis.</title>
        <authorList>
            <person name="Brawley S.H."/>
            <person name="Blouin N.A."/>
            <person name="Ficko-Blean E."/>
            <person name="Wheeler G.L."/>
            <person name="Lohr M."/>
            <person name="Goodson H.V."/>
            <person name="Jenkins J.W."/>
            <person name="Blaby-Haas C.E."/>
            <person name="Helliwell K.E."/>
            <person name="Chan C."/>
            <person name="Marriage T."/>
            <person name="Bhattacharya D."/>
            <person name="Klein A.S."/>
            <person name="Badis Y."/>
            <person name="Brodie J."/>
            <person name="Cao Y."/>
            <person name="Collen J."/>
            <person name="Dittami S.M."/>
            <person name="Gachon C.M."/>
            <person name="Green B.R."/>
            <person name="Karpowicz S."/>
            <person name="Kim J.W."/>
            <person name="Kudahl U."/>
            <person name="Lin S."/>
            <person name="Michel G."/>
            <person name="Mittag M."/>
            <person name="Olson B.J."/>
            <person name="Pangilinan J."/>
            <person name="Peng Y."/>
            <person name="Qiu H."/>
            <person name="Shu S."/>
            <person name="Singer J.T."/>
            <person name="Smith A.G."/>
            <person name="Sprecher B.N."/>
            <person name="Wagner V."/>
            <person name="Wang W."/>
            <person name="Wang Z.-Y."/>
            <person name="Yan J."/>
            <person name="Yarish C."/>
            <person name="Zoeuner-Riek S."/>
            <person name="Zhuang Y."/>
            <person name="Zou Y."/>
            <person name="Lindquist E.A."/>
            <person name="Grimwood J."/>
            <person name="Barry K."/>
            <person name="Rokhsar D.S."/>
            <person name="Schmutz J."/>
            <person name="Stiller J.W."/>
            <person name="Grossman A.R."/>
            <person name="Prochnik S.E."/>
        </authorList>
    </citation>
    <scope>NUCLEOTIDE SEQUENCE [LARGE SCALE GENOMIC DNA]</scope>
    <source>
        <strain evidence="1">4086291</strain>
    </source>
</reference>
<evidence type="ECO:0000313" key="1">
    <source>
        <dbReference type="EMBL" id="OSX69199.1"/>
    </source>
</evidence>
<dbReference type="EMBL" id="KV919704">
    <property type="protein sequence ID" value="OSX69199.1"/>
    <property type="molecule type" value="Genomic_DNA"/>
</dbReference>